<evidence type="ECO:0000256" key="2">
    <source>
        <dbReference type="ARBA" id="ARBA00010663"/>
    </source>
</evidence>
<gene>
    <name evidence="12" type="ORF">DCHRY22_LOCUS602</name>
</gene>
<feature type="transmembrane region" description="Helical" evidence="10">
    <location>
        <begin position="136"/>
        <end position="155"/>
    </location>
</feature>
<feature type="transmembrane region" description="Helical" evidence="10">
    <location>
        <begin position="246"/>
        <end position="270"/>
    </location>
</feature>
<accession>A0A8J2Q147</accession>
<evidence type="ECO:0000313" key="12">
    <source>
        <dbReference type="EMBL" id="CAG9558511.1"/>
    </source>
</evidence>
<dbReference type="GO" id="GO:0004930">
    <property type="term" value="F:G protein-coupled receptor activity"/>
    <property type="evidence" value="ECO:0007669"/>
    <property type="project" value="UniProtKB-KW"/>
</dbReference>
<dbReference type="Pfam" id="PF00001">
    <property type="entry name" value="7tm_1"/>
    <property type="match status" value="1"/>
</dbReference>
<feature type="transmembrane region" description="Helical" evidence="10">
    <location>
        <begin position="93"/>
        <end position="116"/>
    </location>
</feature>
<proteinExistence type="inferred from homology"/>
<evidence type="ECO:0000256" key="3">
    <source>
        <dbReference type="ARBA" id="ARBA00022475"/>
    </source>
</evidence>
<evidence type="ECO:0000256" key="9">
    <source>
        <dbReference type="ARBA" id="ARBA00023224"/>
    </source>
</evidence>
<keyword evidence="13" id="KW-1185">Reference proteome</keyword>
<sequence>MQLRPPTVVLHSVTSRNPRFPFTFDLVFGIATSLGNLVKTDVKMKDFASILRALNFTEMSEATFVKYVDKIETSLAMYTPLLSSNNLTRATRVLILMITTLMGTVLNGFFVSSFVIDENLRNIGNIFMACTGVTDLVITSGVLPTSIVVLLSGAVDNATTCKVIQGTVQTSTYCYNAFYAFVALEIYQRVSQESPAPRPFVSKGIGILAALVFVISGVLSGAGIYYDLDYDFCGRTHQGDYVFRMTTAIIFLFVPGIVAFTFLVLSIVQVRRKALLHSQYRRSRQYKYDKSITKLNFIAYTTFVCSWLPYFIVVHRYPNASNAIFYESAYCGVFRSLVPGFLYGTVNSIFRNVYGDILGYCFCQYELYSPYRHSGRGLEMTTTTSSGEVRVHIMQQAVSIGSHPRCTCVTRNL</sequence>
<feature type="transmembrane region" description="Helical" evidence="10">
    <location>
        <begin position="291"/>
        <end position="312"/>
    </location>
</feature>
<dbReference type="SUPFAM" id="SSF81321">
    <property type="entry name" value="Family A G protein-coupled receptor-like"/>
    <property type="match status" value="1"/>
</dbReference>
<dbReference type="PANTHER" id="PTHR24228">
    <property type="entry name" value="B2 BRADYKININ RECEPTOR/ANGIOTENSIN II RECEPTOR"/>
    <property type="match status" value="1"/>
</dbReference>
<dbReference type="CDD" id="cd00637">
    <property type="entry name" value="7tm_classA_rhodopsin-like"/>
    <property type="match status" value="1"/>
</dbReference>
<dbReference type="Proteomes" id="UP000789524">
    <property type="component" value="Unassembled WGS sequence"/>
</dbReference>
<evidence type="ECO:0000259" key="11">
    <source>
        <dbReference type="PROSITE" id="PS50262"/>
    </source>
</evidence>
<dbReference type="PANTHER" id="PTHR24228:SF59">
    <property type="entry name" value="NEUROPEPTIDE RECEPTOR 15"/>
    <property type="match status" value="1"/>
</dbReference>
<dbReference type="EMBL" id="CAKASE010000043">
    <property type="protein sequence ID" value="CAG9558511.1"/>
    <property type="molecule type" value="Genomic_DNA"/>
</dbReference>
<dbReference type="InterPro" id="IPR017452">
    <property type="entry name" value="GPCR_Rhodpsn_7TM"/>
</dbReference>
<keyword evidence="5 10" id="KW-1133">Transmembrane helix</keyword>
<organism evidence="12 13">
    <name type="scientific">Danaus chrysippus</name>
    <name type="common">African queen</name>
    <dbReference type="NCBI Taxonomy" id="151541"/>
    <lineage>
        <taxon>Eukaryota</taxon>
        <taxon>Metazoa</taxon>
        <taxon>Ecdysozoa</taxon>
        <taxon>Arthropoda</taxon>
        <taxon>Hexapoda</taxon>
        <taxon>Insecta</taxon>
        <taxon>Pterygota</taxon>
        <taxon>Neoptera</taxon>
        <taxon>Endopterygota</taxon>
        <taxon>Lepidoptera</taxon>
        <taxon>Glossata</taxon>
        <taxon>Ditrysia</taxon>
        <taxon>Papilionoidea</taxon>
        <taxon>Nymphalidae</taxon>
        <taxon>Danainae</taxon>
        <taxon>Danaini</taxon>
        <taxon>Danaina</taxon>
        <taxon>Danaus</taxon>
        <taxon>Anosia</taxon>
    </lineage>
</organism>
<feature type="transmembrane region" description="Helical" evidence="10">
    <location>
        <begin position="205"/>
        <end position="226"/>
    </location>
</feature>
<dbReference type="AlphaFoldDB" id="A0A8J2Q147"/>
<evidence type="ECO:0000256" key="5">
    <source>
        <dbReference type="ARBA" id="ARBA00022989"/>
    </source>
</evidence>
<reference evidence="12" key="1">
    <citation type="submission" date="2021-09" db="EMBL/GenBank/DDBJ databases">
        <authorList>
            <person name="Martin H S."/>
        </authorList>
    </citation>
    <scope>NUCLEOTIDE SEQUENCE</scope>
</reference>
<evidence type="ECO:0000256" key="1">
    <source>
        <dbReference type="ARBA" id="ARBA00004651"/>
    </source>
</evidence>
<evidence type="ECO:0000256" key="4">
    <source>
        <dbReference type="ARBA" id="ARBA00022692"/>
    </source>
</evidence>
<keyword evidence="6" id="KW-0297">G-protein coupled receptor</keyword>
<keyword evidence="8" id="KW-0675">Receptor</keyword>
<keyword evidence="9" id="KW-0807">Transducer</keyword>
<dbReference type="OrthoDB" id="5984709at2759"/>
<comment type="caution">
    <text evidence="12">The sequence shown here is derived from an EMBL/GenBank/DDBJ whole genome shotgun (WGS) entry which is preliminary data.</text>
</comment>
<protein>
    <submittedName>
        <fullName evidence="12">(African queen) hypothetical protein</fullName>
    </submittedName>
</protein>
<dbReference type="Gene3D" id="1.20.1070.10">
    <property type="entry name" value="Rhodopsin 7-helix transmembrane proteins"/>
    <property type="match status" value="1"/>
</dbReference>
<dbReference type="PROSITE" id="PS50262">
    <property type="entry name" value="G_PROTEIN_RECEP_F1_2"/>
    <property type="match status" value="1"/>
</dbReference>
<dbReference type="GO" id="GO:0005886">
    <property type="term" value="C:plasma membrane"/>
    <property type="evidence" value="ECO:0007669"/>
    <property type="project" value="UniProtKB-SubCell"/>
</dbReference>
<evidence type="ECO:0000256" key="8">
    <source>
        <dbReference type="ARBA" id="ARBA00023170"/>
    </source>
</evidence>
<keyword evidence="7 10" id="KW-0472">Membrane</keyword>
<keyword evidence="3" id="KW-1003">Cell membrane</keyword>
<comment type="similarity">
    <text evidence="2">Belongs to the G-protein coupled receptor 1 family.</text>
</comment>
<evidence type="ECO:0000256" key="7">
    <source>
        <dbReference type="ARBA" id="ARBA00023136"/>
    </source>
</evidence>
<evidence type="ECO:0000313" key="13">
    <source>
        <dbReference type="Proteomes" id="UP000789524"/>
    </source>
</evidence>
<evidence type="ECO:0000256" key="6">
    <source>
        <dbReference type="ARBA" id="ARBA00023040"/>
    </source>
</evidence>
<feature type="transmembrane region" description="Helical" evidence="10">
    <location>
        <begin position="20"/>
        <end position="38"/>
    </location>
</feature>
<dbReference type="InterPro" id="IPR000276">
    <property type="entry name" value="GPCR_Rhodpsn"/>
</dbReference>
<keyword evidence="4 10" id="KW-0812">Transmembrane</keyword>
<feature type="domain" description="G-protein coupled receptors family 1 profile" evidence="11">
    <location>
        <begin position="106"/>
        <end position="313"/>
    </location>
</feature>
<name>A0A8J2Q147_9NEOP</name>
<comment type="subcellular location">
    <subcellularLocation>
        <location evidence="1">Cell membrane</location>
        <topology evidence="1">Multi-pass membrane protein</topology>
    </subcellularLocation>
</comment>
<evidence type="ECO:0000256" key="10">
    <source>
        <dbReference type="SAM" id="Phobius"/>
    </source>
</evidence>